<dbReference type="RefSeq" id="WP_184753139.1">
    <property type="nucleotide sequence ID" value="NZ_BAABEK010000078.1"/>
</dbReference>
<gene>
    <name evidence="1" type="ORF">FHR32_000918</name>
</gene>
<dbReference type="EMBL" id="JACHJU010000001">
    <property type="protein sequence ID" value="MBB4936613.1"/>
    <property type="molecule type" value="Genomic_DNA"/>
</dbReference>
<organism evidence="1 2">
    <name type="scientific">Streptosporangium album</name>
    <dbReference type="NCBI Taxonomy" id="47479"/>
    <lineage>
        <taxon>Bacteria</taxon>
        <taxon>Bacillati</taxon>
        <taxon>Actinomycetota</taxon>
        <taxon>Actinomycetes</taxon>
        <taxon>Streptosporangiales</taxon>
        <taxon>Streptosporangiaceae</taxon>
        <taxon>Streptosporangium</taxon>
    </lineage>
</organism>
<name>A0A7W7W7A5_9ACTN</name>
<evidence type="ECO:0000313" key="1">
    <source>
        <dbReference type="EMBL" id="MBB4936613.1"/>
    </source>
</evidence>
<protein>
    <submittedName>
        <fullName evidence="1">Uncharacterized protein</fullName>
    </submittedName>
</protein>
<dbReference type="AlphaFoldDB" id="A0A7W7W7A5"/>
<dbReference type="Proteomes" id="UP000534286">
    <property type="component" value="Unassembled WGS sequence"/>
</dbReference>
<accession>A0A7W7W7A5</accession>
<evidence type="ECO:0000313" key="2">
    <source>
        <dbReference type="Proteomes" id="UP000534286"/>
    </source>
</evidence>
<comment type="caution">
    <text evidence="1">The sequence shown here is derived from an EMBL/GenBank/DDBJ whole genome shotgun (WGS) entry which is preliminary data.</text>
</comment>
<proteinExistence type="predicted"/>
<sequence length="221" mass="24654">MDAFALGVVSSLLATALTVVGGWAFSMRSRQWPVALLSRLTGLGVRRVLSRQSLASRELATELARARWVRVLAGRGNELTRDGFAAVWEATGRRLESVQVLLPDADLGPGSWLSRREEEMRRVDLGFSSGLLTEQVHINAAYVSEVARHREHVSLRFYDLPNVHRVIATDNVAYLTIYQQAEHGRNSPCIVAHRPGLMYDYALLLFTTAWDHSRPAESSQS</sequence>
<keyword evidence="2" id="KW-1185">Reference proteome</keyword>
<reference evidence="1 2" key="1">
    <citation type="submission" date="2020-08" db="EMBL/GenBank/DDBJ databases">
        <title>Sequencing the genomes of 1000 actinobacteria strains.</title>
        <authorList>
            <person name="Klenk H.-P."/>
        </authorList>
    </citation>
    <scope>NUCLEOTIDE SEQUENCE [LARGE SCALE GENOMIC DNA]</scope>
    <source>
        <strain evidence="1 2">DSM 43023</strain>
    </source>
</reference>